<keyword evidence="2" id="KW-0456">Lyase</keyword>
<dbReference type="Pfam" id="PF00378">
    <property type="entry name" value="ECH_1"/>
    <property type="match status" value="1"/>
</dbReference>
<dbReference type="PROSITE" id="PS00166">
    <property type="entry name" value="ENOYL_COA_HYDRATASE"/>
    <property type="match status" value="1"/>
</dbReference>
<accession>A0A146LCH6</accession>
<dbReference type="SUPFAM" id="SSF52096">
    <property type="entry name" value="ClpP/crotonase"/>
    <property type="match status" value="1"/>
</dbReference>
<gene>
    <name evidence="4" type="primary">Auh</name>
    <name evidence="4" type="ORF">g.51848</name>
</gene>
<dbReference type="CDD" id="cd06558">
    <property type="entry name" value="crotonase-like"/>
    <property type="match status" value="1"/>
</dbReference>
<evidence type="ECO:0000256" key="2">
    <source>
        <dbReference type="ARBA" id="ARBA00023239"/>
    </source>
</evidence>
<dbReference type="FunFam" id="1.10.12.10:FF:000001">
    <property type="entry name" value="Probable enoyl-CoA hydratase, mitochondrial"/>
    <property type="match status" value="1"/>
</dbReference>
<proteinExistence type="inferred from homology"/>
<dbReference type="InterPro" id="IPR018376">
    <property type="entry name" value="Enoyl-CoA_hyd/isom_CS"/>
</dbReference>
<dbReference type="FunFam" id="3.90.226.10:FF:000009">
    <property type="entry name" value="Carnitinyl-CoA dehydratase"/>
    <property type="match status" value="1"/>
</dbReference>
<reference evidence="4" key="1">
    <citation type="journal article" date="2016" name="Gigascience">
        <title>De novo construction of an expanded transcriptome assembly for the western tarnished plant bug, Lygus hesperus.</title>
        <authorList>
            <person name="Tassone E.E."/>
            <person name="Geib S.M."/>
            <person name="Hall B."/>
            <person name="Fabrick J.A."/>
            <person name="Brent C.S."/>
            <person name="Hull J.J."/>
        </authorList>
    </citation>
    <scope>NUCLEOTIDE SEQUENCE</scope>
</reference>
<dbReference type="GO" id="GO:0004300">
    <property type="term" value="F:enoyl-CoA hydratase activity"/>
    <property type="evidence" value="ECO:0007669"/>
    <property type="project" value="UniProtKB-ARBA"/>
</dbReference>
<dbReference type="Gene3D" id="3.90.226.10">
    <property type="entry name" value="2-enoyl-CoA Hydratase, Chain A, domain 1"/>
    <property type="match status" value="1"/>
</dbReference>
<dbReference type="Gene3D" id="1.10.12.10">
    <property type="entry name" value="Lyase 2-enoyl-coa Hydratase, Chain A, domain 2"/>
    <property type="match status" value="1"/>
</dbReference>
<dbReference type="EMBL" id="GDHC01012651">
    <property type="protein sequence ID" value="JAQ05978.1"/>
    <property type="molecule type" value="Transcribed_RNA"/>
</dbReference>
<dbReference type="InterPro" id="IPR014748">
    <property type="entry name" value="Enoyl-CoA_hydra_C"/>
</dbReference>
<evidence type="ECO:0000256" key="1">
    <source>
        <dbReference type="ARBA" id="ARBA00005254"/>
    </source>
</evidence>
<dbReference type="GO" id="GO:0006635">
    <property type="term" value="P:fatty acid beta-oxidation"/>
    <property type="evidence" value="ECO:0007669"/>
    <property type="project" value="TreeGrafter"/>
</dbReference>
<dbReference type="PANTHER" id="PTHR11941">
    <property type="entry name" value="ENOYL-COA HYDRATASE-RELATED"/>
    <property type="match status" value="1"/>
</dbReference>
<dbReference type="InterPro" id="IPR001753">
    <property type="entry name" value="Enoyl-CoA_hydra/iso"/>
</dbReference>
<dbReference type="AlphaFoldDB" id="A0A146LCH6"/>
<dbReference type="PANTHER" id="PTHR11941:SF171">
    <property type="entry name" value="SD19268P"/>
    <property type="match status" value="1"/>
</dbReference>
<dbReference type="InterPro" id="IPR029045">
    <property type="entry name" value="ClpP/crotonase-like_dom_sf"/>
</dbReference>
<comment type="similarity">
    <text evidence="1 3">Belongs to the enoyl-CoA hydratase/isomerase family.</text>
</comment>
<evidence type="ECO:0000256" key="3">
    <source>
        <dbReference type="RuleBase" id="RU003707"/>
    </source>
</evidence>
<dbReference type="GO" id="GO:0005739">
    <property type="term" value="C:mitochondrion"/>
    <property type="evidence" value="ECO:0007669"/>
    <property type="project" value="TreeGrafter"/>
</dbReference>
<name>A0A146LCH6_LYGHE</name>
<protein>
    <submittedName>
        <fullName evidence="4">Methylglutaconyl-CoA hydratase, mitochondrial</fullName>
    </submittedName>
</protein>
<evidence type="ECO:0000313" key="4">
    <source>
        <dbReference type="EMBL" id="JAQ05978.1"/>
    </source>
</evidence>
<organism evidence="4">
    <name type="scientific">Lygus hesperus</name>
    <name type="common">Western plant bug</name>
    <dbReference type="NCBI Taxonomy" id="30085"/>
    <lineage>
        <taxon>Eukaryota</taxon>
        <taxon>Metazoa</taxon>
        <taxon>Ecdysozoa</taxon>
        <taxon>Arthropoda</taxon>
        <taxon>Hexapoda</taxon>
        <taxon>Insecta</taxon>
        <taxon>Pterygota</taxon>
        <taxon>Neoptera</taxon>
        <taxon>Paraneoptera</taxon>
        <taxon>Hemiptera</taxon>
        <taxon>Heteroptera</taxon>
        <taxon>Panheteroptera</taxon>
        <taxon>Cimicomorpha</taxon>
        <taxon>Miridae</taxon>
        <taxon>Mirini</taxon>
        <taxon>Lygus</taxon>
    </lineage>
</organism>
<sequence length="292" mass="31647">MIIGSLASNGVFRKAVRCILQHRAISCKAVNTELLGGDDNGILVVGLSRHEGKNSLSKNMLERLENVFEAAKFDESLRAVIVKSEVPKVFCAGADLKERLGMKEKEVRVFVNRLRELMRMIEELPVPVIAAINGAALGGGLEMALACDIRVATDSSRIGLVETKLAIIPGAGGTQRLSRIIGPARAKELIFTARVLSGNEAGYYGIINHCVGSKDGRDAAYDKALEIAREILPNGPLGVRMAKLAVDRGAELDISSGCLLEELCYSRVVSTKDRIEGLKAFQEKRKPRYTGE</sequence>